<feature type="compositionally biased region" description="Low complexity" evidence="1">
    <location>
        <begin position="204"/>
        <end position="215"/>
    </location>
</feature>
<dbReference type="PROSITE" id="PS51257">
    <property type="entry name" value="PROKAR_LIPOPROTEIN"/>
    <property type="match status" value="1"/>
</dbReference>
<dbReference type="InterPro" id="IPR015889">
    <property type="entry name" value="Intradiol_dOase_core"/>
</dbReference>
<dbReference type="CDD" id="cd03457">
    <property type="entry name" value="intradiol_dioxygenase_like"/>
    <property type="match status" value="1"/>
</dbReference>
<dbReference type="PANTHER" id="PTHR34315:SF1">
    <property type="entry name" value="INTRADIOL RING-CLEAVAGE DIOXYGENASES DOMAIN-CONTAINING PROTEIN-RELATED"/>
    <property type="match status" value="1"/>
</dbReference>
<dbReference type="PANTHER" id="PTHR34315">
    <property type="match status" value="1"/>
</dbReference>
<dbReference type="PROSITE" id="PS51318">
    <property type="entry name" value="TAT"/>
    <property type="match status" value="1"/>
</dbReference>
<dbReference type="Proteomes" id="UP000183407">
    <property type="component" value="Unassembled WGS sequence"/>
</dbReference>
<sequence length="330" mass="33077">MNKDVEKSRLRISRRRALAVGGTVSLGGLIAACTGNGSGNTSSSATSTAAAGTTTGTAAAGTTTGTAAVTALLDQAPQCVMAVEETQGPYWFDVDSIRGDIREDRPGTKLQLALRVQDLTNCSTDGTAAVVSNAVVEIWHCDAGGVYSGFESGSKAADLGGNGAPAGAPPAGGPGGGGPGGGGQPPAGGPGGGPGGDMSGGSGETSDGSYSSGDSEATTTDDGTYLRGAQTTDANGIAQFTTIFPGWYTGRTTHIHLKVHIDKKTVLTTQLFFDEALLDEVYATAPYSDHTGRENNVTNATDGIYDDAGMLTVAEQSDGYLAAINLGIDV</sequence>
<organism evidence="2 3">
    <name type="scientific">Rhodococcus jostii</name>
    <dbReference type="NCBI Taxonomy" id="132919"/>
    <lineage>
        <taxon>Bacteria</taxon>
        <taxon>Bacillati</taxon>
        <taxon>Actinomycetota</taxon>
        <taxon>Actinomycetes</taxon>
        <taxon>Mycobacteriales</taxon>
        <taxon>Nocardiaceae</taxon>
        <taxon>Rhodococcus</taxon>
    </lineage>
</organism>
<evidence type="ECO:0000256" key="1">
    <source>
        <dbReference type="SAM" id="MobiDB-lite"/>
    </source>
</evidence>
<dbReference type="GO" id="GO:0016702">
    <property type="term" value="F:oxidoreductase activity, acting on single donors with incorporation of molecular oxygen, incorporation of two atoms of oxygen"/>
    <property type="evidence" value="ECO:0007669"/>
    <property type="project" value="InterPro"/>
</dbReference>
<evidence type="ECO:0000313" key="2">
    <source>
        <dbReference type="EMBL" id="SEE17567.1"/>
    </source>
</evidence>
<proteinExistence type="predicted"/>
<dbReference type="InterPro" id="IPR006311">
    <property type="entry name" value="TAT_signal"/>
</dbReference>
<feature type="compositionally biased region" description="Gly residues" evidence="1">
    <location>
        <begin position="173"/>
        <end position="203"/>
    </location>
</feature>
<dbReference type="RefSeq" id="WP_073362444.1">
    <property type="nucleotide sequence ID" value="NZ_FNTL01000004.1"/>
</dbReference>
<dbReference type="Gene3D" id="2.60.130.10">
    <property type="entry name" value="Aromatic compound dioxygenase"/>
    <property type="match status" value="2"/>
</dbReference>
<protein>
    <recommendedName>
        <fullName evidence="4">Protocatechuate dioxygenase</fullName>
    </recommendedName>
</protein>
<dbReference type="AlphaFoldDB" id="A0A1H5GPB1"/>
<evidence type="ECO:0000313" key="3">
    <source>
        <dbReference type="Proteomes" id="UP000183407"/>
    </source>
</evidence>
<name>A0A1H5GPB1_RHOJO</name>
<gene>
    <name evidence="2" type="ORF">SAMN04490220_6890</name>
</gene>
<dbReference type="EMBL" id="FNTL01000004">
    <property type="protein sequence ID" value="SEE17567.1"/>
    <property type="molecule type" value="Genomic_DNA"/>
</dbReference>
<evidence type="ECO:0008006" key="4">
    <source>
        <dbReference type="Google" id="ProtNLM"/>
    </source>
</evidence>
<accession>A0A1H5GPB1</accession>
<feature type="region of interest" description="Disordered" evidence="1">
    <location>
        <begin position="161"/>
        <end position="227"/>
    </location>
</feature>
<dbReference type="SUPFAM" id="SSF49482">
    <property type="entry name" value="Aromatic compound dioxygenase"/>
    <property type="match status" value="2"/>
</dbReference>
<reference evidence="3" key="1">
    <citation type="submission" date="2016-10" db="EMBL/GenBank/DDBJ databases">
        <authorList>
            <person name="Varghese N."/>
        </authorList>
    </citation>
    <scope>NUCLEOTIDE SEQUENCE [LARGE SCALE GENOMIC DNA]</scope>
    <source>
        <strain evidence="3">DSM 44719</strain>
    </source>
</reference>
<dbReference type="GO" id="GO:0005506">
    <property type="term" value="F:iron ion binding"/>
    <property type="evidence" value="ECO:0007669"/>
    <property type="project" value="InterPro"/>
</dbReference>